<dbReference type="InterPro" id="IPR036291">
    <property type="entry name" value="NAD(P)-bd_dom_sf"/>
</dbReference>
<dbReference type="SUPFAM" id="SSF51735">
    <property type="entry name" value="NAD(P)-binding Rossmann-fold domains"/>
    <property type="match status" value="1"/>
</dbReference>
<evidence type="ECO:0000313" key="2">
    <source>
        <dbReference type="EMBL" id="EPS93035.1"/>
    </source>
</evidence>
<dbReference type="PANTHER" id="PTHR15020:SF50">
    <property type="entry name" value="UPF0659 PROTEIN YMR090W"/>
    <property type="match status" value="1"/>
</dbReference>
<accession>S8ETH7</accession>
<dbReference type="PANTHER" id="PTHR15020">
    <property type="entry name" value="FLAVIN REDUCTASE-RELATED"/>
    <property type="match status" value="1"/>
</dbReference>
<dbReference type="EMBL" id="KE504305">
    <property type="protein sequence ID" value="EPS93035.1"/>
    <property type="molecule type" value="Genomic_DNA"/>
</dbReference>
<dbReference type="AlphaFoldDB" id="S8ETH7"/>
<dbReference type="InterPro" id="IPR016040">
    <property type="entry name" value="NAD(P)-bd_dom"/>
</dbReference>
<name>S8ETH7_FOMSC</name>
<protein>
    <recommendedName>
        <fullName evidence="1">NAD(P)-binding domain-containing protein</fullName>
    </recommendedName>
</protein>
<dbReference type="STRING" id="743788.S8ETH7"/>
<keyword evidence="3" id="KW-1185">Reference proteome</keyword>
<dbReference type="Gene3D" id="3.40.50.720">
    <property type="entry name" value="NAD(P)-binding Rossmann-like Domain"/>
    <property type="match status" value="1"/>
</dbReference>
<dbReference type="InParanoid" id="S8ETH7"/>
<evidence type="ECO:0000259" key="1">
    <source>
        <dbReference type="Pfam" id="PF13460"/>
    </source>
</evidence>
<organism evidence="2 3">
    <name type="scientific">Fomitopsis schrenkii</name>
    <name type="common">Brown rot fungus</name>
    <dbReference type="NCBI Taxonomy" id="2126942"/>
    <lineage>
        <taxon>Eukaryota</taxon>
        <taxon>Fungi</taxon>
        <taxon>Dikarya</taxon>
        <taxon>Basidiomycota</taxon>
        <taxon>Agaricomycotina</taxon>
        <taxon>Agaricomycetes</taxon>
        <taxon>Polyporales</taxon>
        <taxon>Fomitopsis</taxon>
    </lineage>
</organism>
<dbReference type="OrthoDB" id="63935at2759"/>
<reference evidence="2 3" key="1">
    <citation type="journal article" date="2012" name="Science">
        <title>The Paleozoic origin of enzymatic lignin decomposition reconstructed from 31 fungal genomes.</title>
        <authorList>
            <person name="Floudas D."/>
            <person name="Binder M."/>
            <person name="Riley R."/>
            <person name="Barry K."/>
            <person name="Blanchette R.A."/>
            <person name="Henrissat B."/>
            <person name="Martinez A.T."/>
            <person name="Otillar R."/>
            <person name="Spatafora J.W."/>
            <person name="Yadav J.S."/>
            <person name="Aerts A."/>
            <person name="Benoit I."/>
            <person name="Boyd A."/>
            <person name="Carlson A."/>
            <person name="Copeland A."/>
            <person name="Coutinho P.M."/>
            <person name="de Vries R.P."/>
            <person name="Ferreira P."/>
            <person name="Findley K."/>
            <person name="Foster B."/>
            <person name="Gaskell J."/>
            <person name="Glotzer D."/>
            <person name="Gorecki P."/>
            <person name="Heitman J."/>
            <person name="Hesse C."/>
            <person name="Hori C."/>
            <person name="Igarashi K."/>
            <person name="Jurgens J.A."/>
            <person name="Kallen N."/>
            <person name="Kersten P."/>
            <person name="Kohler A."/>
            <person name="Kuees U."/>
            <person name="Kumar T.K.A."/>
            <person name="Kuo A."/>
            <person name="LaButti K."/>
            <person name="Larrondo L.F."/>
            <person name="Lindquist E."/>
            <person name="Ling A."/>
            <person name="Lombard V."/>
            <person name="Lucas S."/>
            <person name="Lundell T."/>
            <person name="Martin R."/>
            <person name="McLaughlin D.J."/>
            <person name="Morgenstern I."/>
            <person name="Morin E."/>
            <person name="Murat C."/>
            <person name="Nagy L.G."/>
            <person name="Nolan M."/>
            <person name="Ohm R.A."/>
            <person name="Patyshakuliyeva A."/>
            <person name="Rokas A."/>
            <person name="Ruiz-Duenas F.J."/>
            <person name="Sabat G."/>
            <person name="Salamov A."/>
            <person name="Samejima M."/>
            <person name="Schmutz J."/>
            <person name="Slot J.C."/>
            <person name="St John F."/>
            <person name="Stenlid J."/>
            <person name="Sun H."/>
            <person name="Sun S."/>
            <person name="Syed K."/>
            <person name="Tsang A."/>
            <person name="Wiebenga A."/>
            <person name="Young D."/>
            <person name="Pisabarro A."/>
            <person name="Eastwood D.C."/>
            <person name="Martin F."/>
            <person name="Cullen D."/>
            <person name="Grigoriev I.V."/>
            <person name="Hibbett D.S."/>
        </authorList>
    </citation>
    <scope>NUCLEOTIDE SEQUENCE</scope>
    <source>
        <strain evidence="3">FP-58527</strain>
    </source>
</reference>
<dbReference type="Pfam" id="PF13460">
    <property type="entry name" value="NAD_binding_10"/>
    <property type="match status" value="1"/>
</dbReference>
<feature type="domain" description="NAD(P)-binding" evidence="1">
    <location>
        <begin position="7"/>
        <end position="175"/>
    </location>
</feature>
<dbReference type="eggNOG" id="ENOG502S3UW">
    <property type="taxonomic scope" value="Eukaryota"/>
</dbReference>
<dbReference type="HOGENOM" id="CLU_066707_1_0_1"/>
<sequence>MNVYAIGASRNIGYHAACRLLAKGATVTFLLRSPSIFDNDERIQPYISSGTARIVKGDALKPEDVKRGWEVALEAKGGAVDLLLFTLGGMPSVSLTKGFVISPHDLCSRSLLNTLTTMPASLRDPASQPRFVVISSIGITRAGHAKLPLPLRLFYGGFLQQPHVDKLAMERIVAHCGGWGWTEKELPSDVLPAGWAAEPDVPAEGSLKHAVVVRPALLTSGSCKADKPKAGKAPYRVEDHELGDGYSVSREDVAHFIVEGLLENWSQWEGKAAHIGY</sequence>
<gene>
    <name evidence="2" type="ORF">FOMPIDRAFT_1056340</name>
</gene>
<proteinExistence type="predicted"/>
<dbReference type="Proteomes" id="UP000015241">
    <property type="component" value="Unassembled WGS sequence"/>
</dbReference>
<evidence type="ECO:0000313" key="3">
    <source>
        <dbReference type="Proteomes" id="UP000015241"/>
    </source>
</evidence>